<dbReference type="Gene3D" id="3.40.50.720">
    <property type="entry name" value="NAD(P)-binding Rossmann-like Domain"/>
    <property type="match status" value="1"/>
</dbReference>
<dbReference type="PANTHER" id="PTHR42760:SF40">
    <property type="entry name" value="3-OXOACYL-[ACYL-CARRIER-PROTEIN] REDUCTASE, CHLOROPLASTIC"/>
    <property type="match status" value="1"/>
</dbReference>
<dbReference type="PRINTS" id="PR00081">
    <property type="entry name" value="GDHRDH"/>
</dbReference>
<dbReference type="AlphaFoldDB" id="A0A271J6J4"/>
<dbReference type="EMBL" id="MQWD01000001">
    <property type="protein sequence ID" value="PAP78664.1"/>
    <property type="molecule type" value="Genomic_DNA"/>
</dbReference>
<comment type="similarity">
    <text evidence="1">Belongs to the short-chain dehydrogenases/reductases (SDR) family.</text>
</comment>
<evidence type="ECO:0000256" key="1">
    <source>
        <dbReference type="ARBA" id="ARBA00006484"/>
    </source>
</evidence>
<dbReference type="PRINTS" id="PR00080">
    <property type="entry name" value="SDRFAMILY"/>
</dbReference>
<accession>A0A271J6J4</accession>
<evidence type="ECO:0000313" key="3">
    <source>
        <dbReference type="EMBL" id="PAP78664.1"/>
    </source>
</evidence>
<dbReference type="Proteomes" id="UP000216339">
    <property type="component" value="Unassembled WGS sequence"/>
</dbReference>
<dbReference type="Pfam" id="PF13561">
    <property type="entry name" value="adh_short_C2"/>
    <property type="match status" value="1"/>
</dbReference>
<dbReference type="SUPFAM" id="SSF51735">
    <property type="entry name" value="NAD(P)-binding Rossmann-fold domains"/>
    <property type="match status" value="1"/>
</dbReference>
<feature type="domain" description="Ketoreductase" evidence="2">
    <location>
        <begin position="6"/>
        <end position="192"/>
    </location>
</feature>
<reference evidence="3 4" key="1">
    <citation type="submission" date="2016-11" db="EMBL/GenBank/DDBJ databases">
        <title>Study of marine rhodopsin-containing bacteria.</title>
        <authorList>
            <person name="Yoshizawa S."/>
            <person name="Kumagai Y."/>
            <person name="Kogure K."/>
        </authorList>
    </citation>
    <scope>NUCLEOTIDE SEQUENCE [LARGE SCALE GENOMIC DNA]</scope>
    <source>
        <strain evidence="3 4">SAORIC-28</strain>
    </source>
</reference>
<gene>
    <name evidence="3" type="ORF">BSZ37_05240</name>
</gene>
<evidence type="ECO:0000259" key="2">
    <source>
        <dbReference type="SMART" id="SM00822"/>
    </source>
</evidence>
<dbReference type="InterPro" id="IPR036291">
    <property type="entry name" value="NAD(P)-bd_dom_sf"/>
</dbReference>
<keyword evidence="4" id="KW-1185">Reference proteome</keyword>
<protein>
    <submittedName>
        <fullName evidence="3">Oxidoreductase</fullName>
    </submittedName>
</protein>
<sequence length="250" mass="25684">MDLSGKTALVTGGGRDIGKAICHRLAQAGAAVAINYRSSKDEAEAAAKEITDAGGTAVAVQADVTQPDQVERLVAETCDQLGSSLDILVNNAGGLLERCPITEMSEDLWDRVMDVNFKSVFLVTKAAAAKMNDGGAIVNLSSLAARNGGGGGAVAYAASKGGVLTLTRGLAKELSGRKIRCNAVSPGLIATTFHDTFTPDEARQRTAATTAAGREGEADDVAQAVVFLASDASSYINGESLEINGGLYFT</sequence>
<dbReference type="InterPro" id="IPR020904">
    <property type="entry name" value="Sc_DH/Rdtase_CS"/>
</dbReference>
<dbReference type="GO" id="GO:0030497">
    <property type="term" value="P:fatty acid elongation"/>
    <property type="evidence" value="ECO:0007669"/>
    <property type="project" value="TreeGrafter"/>
</dbReference>
<dbReference type="PROSITE" id="PS00061">
    <property type="entry name" value="ADH_SHORT"/>
    <property type="match status" value="1"/>
</dbReference>
<dbReference type="InterPro" id="IPR057326">
    <property type="entry name" value="KR_dom"/>
</dbReference>
<dbReference type="FunFam" id="3.40.50.720:FF:000084">
    <property type="entry name" value="Short-chain dehydrogenase reductase"/>
    <property type="match status" value="1"/>
</dbReference>
<dbReference type="NCBIfam" id="NF005559">
    <property type="entry name" value="PRK07231.1"/>
    <property type="match status" value="1"/>
</dbReference>
<dbReference type="OrthoDB" id="9788235at2"/>
<dbReference type="InterPro" id="IPR002347">
    <property type="entry name" value="SDR_fam"/>
</dbReference>
<proteinExistence type="inferred from homology"/>
<dbReference type="PANTHER" id="PTHR42760">
    <property type="entry name" value="SHORT-CHAIN DEHYDROGENASES/REDUCTASES FAMILY MEMBER"/>
    <property type="match status" value="1"/>
</dbReference>
<dbReference type="SMART" id="SM00822">
    <property type="entry name" value="PKS_KR"/>
    <property type="match status" value="1"/>
</dbReference>
<comment type="caution">
    <text evidence="3">The sequence shown here is derived from an EMBL/GenBank/DDBJ whole genome shotgun (WGS) entry which is preliminary data.</text>
</comment>
<dbReference type="GO" id="GO:0016616">
    <property type="term" value="F:oxidoreductase activity, acting on the CH-OH group of donors, NAD or NADP as acceptor"/>
    <property type="evidence" value="ECO:0007669"/>
    <property type="project" value="UniProtKB-ARBA"/>
</dbReference>
<evidence type="ECO:0000313" key="4">
    <source>
        <dbReference type="Proteomes" id="UP000216339"/>
    </source>
</evidence>
<name>A0A271J6J4_9BACT</name>
<organism evidence="3 4">
    <name type="scientific">Rubrivirga marina</name>
    <dbReference type="NCBI Taxonomy" id="1196024"/>
    <lineage>
        <taxon>Bacteria</taxon>
        <taxon>Pseudomonadati</taxon>
        <taxon>Rhodothermota</taxon>
        <taxon>Rhodothermia</taxon>
        <taxon>Rhodothermales</taxon>
        <taxon>Rubricoccaceae</taxon>
        <taxon>Rubrivirga</taxon>
    </lineage>
</organism>